<keyword evidence="2" id="KW-0645">Protease</keyword>
<keyword evidence="2" id="KW-0378">Hydrolase</keyword>
<evidence type="ECO:0000313" key="3">
    <source>
        <dbReference type="Proteomes" id="UP000466586"/>
    </source>
</evidence>
<feature type="signal peptide" evidence="1">
    <location>
        <begin position="1"/>
        <end position="22"/>
    </location>
</feature>
<sequence>MKSFYISVVLVLLVLCSSSSFAQTDSVSLTTIMEKTAKLVNERPLEKVYVHFDKPYYATGDTIWFKAYVTMDQHVPSTLSKVVNVEFINSNDSLMASLKLPVNNSVAYGSVVLAPLQYKQGNYHVRAYTQWMMNHEADYFFNKTVTIGNAMEKDINTSISYHGNINDKASKPGAKIQFTDPSGQPIINGKVDWNVYIDYQNNFKGKGQTDDKGFIDIPFTGKRLEGIPEGTLTTTIETKDKKTLNSKFVLKRAFGKYDVQFFPEGGDLISEVPKQVAFKAIGGDGKGVTVKGNVVDNAGNNVADFSSQHLGMGKFILNPQPGKTYRANVTFNDGSSASYDLPKAKVSGISLSIDNKEGESLQLKIFANTAFYQLNQNKSFYIIGQQQGFITYAAQTKLQQQVYSAAVPKAKFKSGIAQFTLFSAAGVPLTERIVFISQPDQLAISLKSDKPTYLTRQKVKLSVLAQKQAAPAQGNFSVAVIDESKVPYNEDSETTILSHLLLTSDLKGYIEDPNYYFHKPDTKKIADLDVLMLTQGYRRFSYSDVIADKLPPIYFLPEQGIELSGILRQFNGMPVFKAGIRLTVPDKHFSAEARTDADGNFKFENLSFADSSEVTISARNNVNSKAMRLTMNGQSFPEIAPNMNYPDEVLNIDTALDTYLKNSSKQYAFTRMLKEVQVTAKQAVKKPSHMDYGALTGLSPQADHIVNGEQFAGCNVFIQCLQTAALGLTYNDNNFYITRAYNNGNKTPVQIYMGGLAVDINALSSVVPSEVESVEIFLNDGLSGINRMSNTNGVLVVNMKAKPKGKKMSADEWKKLFPDQNAVTFQPQGYTLAKQFYVPKYSGPKTSLQANDYRSTVYWNPQVITDQTGAASVEFYSSDGKGTYKAVIEGIDKDGNIGRSVYRFNVK</sequence>
<protein>
    <submittedName>
        <fullName evidence="2">Carboxypeptidase regulatory-like domain-containing protein</fullName>
    </submittedName>
</protein>
<dbReference type="GO" id="GO:0004180">
    <property type="term" value="F:carboxypeptidase activity"/>
    <property type="evidence" value="ECO:0007669"/>
    <property type="project" value="UniProtKB-KW"/>
</dbReference>
<keyword evidence="1" id="KW-0732">Signal</keyword>
<dbReference type="Proteomes" id="UP000466586">
    <property type="component" value="Unassembled WGS sequence"/>
</dbReference>
<evidence type="ECO:0000256" key="1">
    <source>
        <dbReference type="SAM" id="SignalP"/>
    </source>
</evidence>
<accession>A0A7K1YDW1</accession>
<comment type="caution">
    <text evidence="2">The sequence shown here is derived from an EMBL/GenBank/DDBJ whole genome shotgun (WGS) entry which is preliminary data.</text>
</comment>
<dbReference type="EMBL" id="WVHT01000008">
    <property type="protein sequence ID" value="MXV52551.1"/>
    <property type="molecule type" value="Genomic_DNA"/>
</dbReference>
<keyword evidence="3" id="KW-1185">Reference proteome</keyword>
<proteinExistence type="predicted"/>
<name>A0A7K1YDW1_9SPHI</name>
<feature type="chain" id="PRO_5029697434" evidence="1">
    <location>
        <begin position="23"/>
        <end position="907"/>
    </location>
</feature>
<evidence type="ECO:0000313" key="2">
    <source>
        <dbReference type="EMBL" id="MXV52551.1"/>
    </source>
</evidence>
<gene>
    <name evidence="2" type="ORF">GS399_16370</name>
</gene>
<keyword evidence="2" id="KW-0121">Carboxypeptidase</keyword>
<dbReference type="AlphaFoldDB" id="A0A7K1YDW1"/>
<organism evidence="2 3">
    <name type="scientific">Hufsiella arboris</name>
    <dbReference type="NCBI Taxonomy" id="2695275"/>
    <lineage>
        <taxon>Bacteria</taxon>
        <taxon>Pseudomonadati</taxon>
        <taxon>Bacteroidota</taxon>
        <taxon>Sphingobacteriia</taxon>
        <taxon>Sphingobacteriales</taxon>
        <taxon>Sphingobacteriaceae</taxon>
        <taxon>Hufsiella</taxon>
    </lineage>
</organism>
<dbReference type="Gene3D" id="2.60.40.1930">
    <property type="match status" value="1"/>
</dbReference>
<reference evidence="2 3" key="1">
    <citation type="submission" date="2019-11" db="EMBL/GenBank/DDBJ databases">
        <title>Pedobacter sp. HMF7647 Genome sequencing and assembly.</title>
        <authorList>
            <person name="Kang H."/>
            <person name="Kim H."/>
            <person name="Joh K."/>
        </authorList>
    </citation>
    <scope>NUCLEOTIDE SEQUENCE [LARGE SCALE GENOMIC DNA]</scope>
    <source>
        <strain evidence="2 3">HMF7647</strain>
    </source>
</reference>